<dbReference type="Gene3D" id="1.50.10.100">
    <property type="entry name" value="Chondroitin AC/alginate lyase"/>
    <property type="match status" value="1"/>
</dbReference>
<protein>
    <recommendedName>
        <fullName evidence="3">SLH domain-containing protein</fullName>
    </recommendedName>
</protein>
<dbReference type="GO" id="GO:0005509">
    <property type="term" value="F:calcium ion binding"/>
    <property type="evidence" value="ECO:0007669"/>
    <property type="project" value="InterPro"/>
</dbReference>
<dbReference type="InterPro" id="IPR008979">
    <property type="entry name" value="Galactose-bd-like_sf"/>
</dbReference>
<dbReference type="Gene3D" id="2.60.40.1080">
    <property type="match status" value="1"/>
</dbReference>
<evidence type="ECO:0000259" key="3">
    <source>
        <dbReference type="PROSITE" id="PS51272"/>
    </source>
</evidence>
<dbReference type="OrthoDB" id="99456at2"/>
<dbReference type="Pfam" id="PF00754">
    <property type="entry name" value="F5_F8_type_C"/>
    <property type="match status" value="1"/>
</dbReference>
<dbReference type="InterPro" id="IPR051465">
    <property type="entry name" value="Cell_Envelope_Struct_Comp"/>
</dbReference>
<organism evidence="4 5">
    <name type="scientific">Paenibacillus whitsoniae</name>
    <dbReference type="NCBI Taxonomy" id="2496558"/>
    <lineage>
        <taxon>Bacteria</taxon>
        <taxon>Bacillati</taxon>
        <taxon>Bacillota</taxon>
        <taxon>Bacilli</taxon>
        <taxon>Bacillales</taxon>
        <taxon>Paenibacillaceae</taxon>
        <taxon>Paenibacillus</taxon>
    </lineage>
</organism>
<reference evidence="4 5" key="1">
    <citation type="submission" date="2018-12" db="EMBL/GenBank/DDBJ databases">
        <title>Bacillus ochoae sp. nov., Paenibacillus whitsoniae sp. nov., Paenibacillus spiritus sp. nov. Isolated from the Mars Exploration Rover during spacecraft assembly.</title>
        <authorList>
            <person name="Seuylemezian A."/>
            <person name="Vaishampayan P."/>
        </authorList>
    </citation>
    <scope>NUCLEOTIDE SEQUENCE [LARGE SCALE GENOMIC DNA]</scope>
    <source>
        <strain evidence="4 5">MER 54</strain>
    </source>
</reference>
<dbReference type="InterPro" id="IPR015919">
    <property type="entry name" value="Cadherin-like_sf"/>
</dbReference>
<dbReference type="InterPro" id="IPR001119">
    <property type="entry name" value="SLH_dom"/>
</dbReference>
<dbReference type="SUPFAM" id="SSF48230">
    <property type="entry name" value="Chondroitin AC/alginate lyase"/>
    <property type="match status" value="1"/>
</dbReference>
<dbReference type="InterPro" id="IPR008929">
    <property type="entry name" value="Chondroitin_lyas"/>
</dbReference>
<dbReference type="SUPFAM" id="SSF49785">
    <property type="entry name" value="Galactose-binding domain-like"/>
    <property type="match status" value="2"/>
</dbReference>
<dbReference type="Gene3D" id="2.60.120.260">
    <property type="entry name" value="Galactose-binding domain-like"/>
    <property type="match status" value="2"/>
</dbReference>
<dbReference type="SUPFAM" id="SSF49313">
    <property type="entry name" value="Cadherin-like"/>
    <property type="match status" value="2"/>
</dbReference>
<dbReference type="RefSeq" id="WP_126144210.1">
    <property type="nucleotide sequence ID" value="NZ_RXHU01000088.1"/>
</dbReference>
<dbReference type="InterPro" id="IPR003343">
    <property type="entry name" value="Big_2"/>
</dbReference>
<gene>
    <name evidence="4" type="ORF">EJQ19_26365</name>
</gene>
<evidence type="ECO:0000256" key="1">
    <source>
        <dbReference type="SAM" id="MobiDB-lite"/>
    </source>
</evidence>
<dbReference type="PANTHER" id="PTHR43308:SF5">
    <property type="entry name" value="S-LAYER PROTEIN _ PEPTIDOGLYCAN ENDO-BETA-N-ACETYLGLUCOSAMINIDASE"/>
    <property type="match status" value="1"/>
</dbReference>
<dbReference type="GO" id="GO:0016020">
    <property type="term" value="C:membrane"/>
    <property type="evidence" value="ECO:0007669"/>
    <property type="project" value="InterPro"/>
</dbReference>
<evidence type="ECO:0000256" key="2">
    <source>
        <dbReference type="SAM" id="SignalP"/>
    </source>
</evidence>
<dbReference type="PROSITE" id="PS51272">
    <property type="entry name" value="SLH"/>
    <property type="match status" value="3"/>
</dbReference>
<name>A0A3S0AL51_9BACL</name>
<accession>A0A3S0AL51</accession>
<dbReference type="InterPro" id="IPR013783">
    <property type="entry name" value="Ig-like_fold"/>
</dbReference>
<dbReference type="Pfam" id="PF00395">
    <property type="entry name" value="SLH"/>
    <property type="match status" value="3"/>
</dbReference>
<evidence type="ECO:0000313" key="5">
    <source>
        <dbReference type="Proteomes" id="UP000276128"/>
    </source>
</evidence>
<feature type="domain" description="SLH" evidence="3">
    <location>
        <begin position="1477"/>
        <end position="1540"/>
    </location>
</feature>
<dbReference type="Proteomes" id="UP000276128">
    <property type="component" value="Unassembled WGS sequence"/>
</dbReference>
<dbReference type="InterPro" id="IPR000421">
    <property type="entry name" value="FA58C"/>
</dbReference>
<feature type="domain" description="SLH" evidence="3">
    <location>
        <begin position="1541"/>
        <end position="1599"/>
    </location>
</feature>
<feature type="chain" id="PRO_5018710486" description="SLH domain-containing protein" evidence="2">
    <location>
        <begin position="37"/>
        <end position="1600"/>
    </location>
</feature>
<proteinExistence type="predicted"/>
<dbReference type="PANTHER" id="PTHR43308">
    <property type="entry name" value="OUTER MEMBRANE PROTEIN ALPHA-RELATED"/>
    <property type="match status" value="1"/>
</dbReference>
<dbReference type="Gene3D" id="2.60.40.10">
    <property type="entry name" value="Immunoglobulins"/>
    <property type="match status" value="2"/>
</dbReference>
<feature type="region of interest" description="Disordered" evidence="1">
    <location>
        <begin position="1355"/>
        <end position="1395"/>
    </location>
</feature>
<feature type="signal peptide" evidence="2">
    <location>
        <begin position="1"/>
        <end position="36"/>
    </location>
</feature>
<keyword evidence="2" id="KW-0732">Signal</keyword>
<comment type="caution">
    <text evidence="4">The sequence shown here is derived from an EMBL/GenBank/DDBJ whole genome shotgun (WGS) entry which is preliminary data.</text>
</comment>
<evidence type="ECO:0000313" key="4">
    <source>
        <dbReference type="EMBL" id="RTE04445.1"/>
    </source>
</evidence>
<keyword evidence="5" id="KW-1185">Reference proteome</keyword>
<dbReference type="SMART" id="SM00635">
    <property type="entry name" value="BID_2"/>
    <property type="match status" value="3"/>
</dbReference>
<dbReference type="EMBL" id="RXHU01000088">
    <property type="protein sequence ID" value="RTE04445.1"/>
    <property type="molecule type" value="Genomic_DNA"/>
</dbReference>
<feature type="domain" description="SLH" evidence="3">
    <location>
        <begin position="1419"/>
        <end position="1476"/>
    </location>
</feature>
<sequence length="1600" mass="172300">MRFERVNEQRLGWMRLLAAFLTATVMASFVPIAAQAAIVPVAAATVTITETTGSSGFTHPGVGLTKTILENMRQEVIDQKEPWFSYYKAMTASSNASTTVTSSNASSTDPTKPASVEVNGKGAFVADGLKAYTQALMFYITGDEVYRANAMRIIRIWEQMDPTKYTYFTDSHIHMGIPLNRMVTAAEILRYTSTTTPALQWTAKDTDDFTHNLIVPVTETFLHGNNYFMNQHTYPLLGAMSGYIFTDNRARYDEGVEWFTVNKTAVDQGINGSIKQLFRSVDTNAVTGEHLAEPVIQHVEMGRDQAHGGGDLTNAAILARLLNAQGTKVDPVEGTVSTAPNAVEVFDFLDNRILKTANYFWQYMLGYDTPWTPVAYKIDENGVTQGIYRVISDSYRGRMTTTQFWDIYYYYTYVKGVNVAEAAPYFYEAFTKRIPSNYYYQGALGQAWESPDGGGDFWLYIPQAAEAEGATYLPKEMTSDAIVELEDRYTAFDNHSETKQEGGTSYVEVTATAEGSTIAPLNFSYADRATSRIIGIKFRTNGTATLALSKERTSAPFYTLTLPNTNGQWRYMLYDMGISQVTYSQVDSVYSIMYMTVKGDGTMVDFDHFNVKAGSQLSAPAFKSGKSPVTIVATVGMPISLDFSAMDSNPADTVTYEMMNAPTGAVLNASSGAFTWTPAAAGTSSVIVVASDGTSVSTKELNLIVTNDRQSAVDAAIAPYHPSAGYVTASLETYQNAYNDAIAQMGTATDAAFYAKLQTLRSAVVGLQLLTPQLSNGSLDYTKMVTSTFGTSITDLIDNNDNTFSVYQLAGDLYHTIDFGANFKVTASAFEIQGRRSFPERIAGLTLFGSNDGETWTRLTDDVTANSEDLQRLNVKDEYKNTKFRFIKMQVIQLPPSTTTTPKNMLEVAEFRIYGERHETISPIESVGLSSPQAFMNRIVPGNTIKLTWKAKEPISQVTVKIGGQDAVASSTDNINWTATLAANLAMPTGTVKFGINFKQQDGSDGDTAFLTTDNSKLFLVDDSHQMNNVTGITYLIDPTTTTGRPGNTAETLKQTNYLFDSNASTASDFRNGSNGAGGYVTFDFKQDFRALLTMVEIMARQDQVARIKGAVVQGSNDNATWTNLTAAAASTAEWQSFKVTNTMPYRYIRLFNSASWFGNMAEVRFHGSVLDVNQAPVITPIASASIELGQTVTYTVYATDPEGEAVTFSGVDLPVDAAIQAGTGEFTWTPQAVGTYPLTFKATDSKGHASTAQTSVVVRPVGVPDVLVSGIQITSVTNAVYVGDTLQLGAVVSPVDATNPAVSWSVTAVDGQASIDPVTGVLTGISSGHVTVKAAATDASGVFATYDVTVWAAGNGEPDSPGTPDSTQGPDTTPIPVPETTPEKKPDPAVQTGTPFSPIVDVQTLVSEIKAKLASHEGAAPAFSDTSAHWAQDTVSVFTKLGVIQGYADGSFQPDASITRAEFATVIAKLFGLPASAPTALSDVQQHWAAGAIHALASSGIISGYGDGTFRPDQDITRAEIIAIVAKLVELKPAGGSTGFTDIDGVWNKAQIEAAAQLGLVSGVAPGSFAPGKDATRAEALTILLRVLELNSELKALLR</sequence>